<feature type="transmembrane region" description="Helical" evidence="6">
    <location>
        <begin position="46"/>
        <end position="68"/>
    </location>
</feature>
<dbReference type="InterPro" id="IPR038330">
    <property type="entry name" value="TspO/MBR-related_sf"/>
</dbReference>
<sequence>MIYRVFLFIAFLMICLVVTGFVPLFTDTGSGSWYDQLQKPFLSFPGSLFGSVSMLFSLLIAFSGWSIWHSQDTKERRVALLFWIVQFILYGIWNGLFFVLRQPGMALLEILLLWFAIGGFVIAAWKVRRLAAFSFFFYWVWMTFVTLLNLNIWWQN</sequence>
<evidence type="ECO:0000256" key="6">
    <source>
        <dbReference type="SAM" id="Phobius"/>
    </source>
</evidence>
<keyword evidence="4 6" id="KW-1133">Transmembrane helix</keyword>
<dbReference type="OrthoDB" id="9795496at2"/>
<dbReference type="FunFam" id="1.20.1260.100:FF:000001">
    <property type="entry name" value="translocator protein 2"/>
    <property type="match status" value="1"/>
</dbReference>
<proteinExistence type="inferred from homology"/>
<dbReference type="CDD" id="cd15904">
    <property type="entry name" value="TSPO_MBR"/>
    <property type="match status" value="1"/>
</dbReference>
<dbReference type="GO" id="GO:0033013">
    <property type="term" value="P:tetrapyrrole metabolic process"/>
    <property type="evidence" value="ECO:0007669"/>
    <property type="project" value="UniProtKB-ARBA"/>
</dbReference>
<comment type="similarity">
    <text evidence="2">Belongs to the TspO/BZRP family.</text>
</comment>
<keyword evidence="8" id="KW-1185">Reference proteome</keyword>
<feature type="transmembrane region" description="Helical" evidence="6">
    <location>
        <begin position="80"/>
        <end position="100"/>
    </location>
</feature>
<gene>
    <name evidence="7" type="ORF">SAMN06264849_109127</name>
</gene>
<dbReference type="RefSeq" id="WP_142506260.1">
    <property type="nucleotide sequence ID" value="NZ_FXTI01000009.1"/>
</dbReference>
<keyword evidence="5 6" id="KW-0472">Membrane</keyword>
<evidence type="ECO:0000256" key="3">
    <source>
        <dbReference type="ARBA" id="ARBA00022692"/>
    </source>
</evidence>
<dbReference type="AlphaFoldDB" id="A0A521EK20"/>
<name>A0A521EK20_9BACL</name>
<feature type="transmembrane region" description="Helical" evidence="6">
    <location>
        <begin position="132"/>
        <end position="154"/>
    </location>
</feature>
<dbReference type="InterPro" id="IPR004307">
    <property type="entry name" value="TspO_MBR"/>
</dbReference>
<dbReference type="GO" id="GO:0016020">
    <property type="term" value="C:membrane"/>
    <property type="evidence" value="ECO:0007669"/>
    <property type="project" value="UniProtKB-SubCell"/>
</dbReference>
<keyword evidence="3 6" id="KW-0812">Transmembrane</keyword>
<feature type="transmembrane region" description="Helical" evidence="6">
    <location>
        <begin position="106"/>
        <end position="125"/>
    </location>
</feature>
<comment type="subcellular location">
    <subcellularLocation>
        <location evidence="1">Membrane</location>
        <topology evidence="1">Multi-pass membrane protein</topology>
    </subcellularLocation>
</comment>
<organism evidence="7 8">
    <name type="scientific">Melghirimyces algeriensis</name>
    <dbReference type="NCBI Taxonomy" id="910412"/>
    <lineage>
        <taxon>Bacteria</taxon>
        <taxon>Bacillati</taxon>
        <taxon>Bacillota</taxon>
        <taxon>Bacilli</taxon>
        <taxon>Bacillales</taxon>
        <taxon>Thermoactinomycetaceae</taxon>
        <taxon>Melghirimyces</taxon>
    </lineage>
</organism>
<accession>A0A521EK20</accession>
<evidence type="ECO:0000256" key="4">
    <source>
        <dbReference type="ARBA" id="ARBA00022989"/>
    </source>
</evidence>
<protein>
    <submittedName>
        <fullName evidence="7">TspO and MBR related proteins</fullName>
    </submittedName>
</protein>
<feature type="transmembrane region" description="Helical" evidence="6">
    <location>
        <begin position="5"/>
        <end position="26"/>
    </location>
</feature>
<dbReference type="PANTHER" id="PTHR10057:SF0">
    <property type="entry name" value="TRANSLOCATOR PROTEIN"/>
    <property type="match status" value="1"/>
</dbReference>
<evidence type="ECO:0000256" key="5">
    <source>
        <dbReference type="ARBA" id="ARBA00023136"/>
    </source>
</evidence>
<evidence type="ECO:0000256" key="1">
    <source>
        <dbReference type="ARBA" id="ARBA00004141"/>
    </source>
</evidence>
<dbReference type="PANTHER" id="PTHR10057">
    <property type="entry name" value="PERIPHERAL-TYPE BENZODIAZEPINE RECEPTOR"/>
    <property type="match status" value="1"/>
</dbReference>
<dbReference type="EMBL" id="FXTI01000009">
    <property type="protein sequence ID" value="SMO84256.1"/>
    <property type="molecule type" value="Genomic_DNA"/>
</dbReference>
<reference evidence="7 8" key="1">
    <citation type="submission" date="2017-05" db="EMBL/GenBank/DDBJ databases">
        <authorList>
            <person name="Varghese N."/>
            <person name="Submissions S."/>
        </authorList>
    </citation>
    <scope>NUCLEOTIDE SEQUENCE [LARGE SCALE GENOMIC DNA]</scope>
    <source>
        <strain evidence="7 8">DSM 45474</strain>
    </source>
</reference>
<dbReference type="Pfam" id="PF03073">
    <property type="entry name" value="TspO_MBR"/>
    <property type="match status" value="1"/>
</dbReference>
<evidence type="ECO:0000313" key="8">
    <source>
        <dbReference type="Proteomes" id="UP000315636"/>
    </source>
</evidence>
<evidence type="ECO:0000313" key="7">
    <source>
        <dbReference type="EMBL" id="SMO84256.1"/>
    </source>
</evidence>
<dbReference type="PIRSF" id="PIRSF005859">
    <property type="entry name" value="PBR"/>
    <property type="match status" value="1"/>
</dbReference>
<dbReference type="Proteomes" id="UP000315636">
    <property type="component" value="Unassembled WGS sequence"/>
</dbReference>
<dbReference type="Gene3D" id="1.20.1260.100">
    <property type="entry name" value="TspO/MBR protein"/>
    <property type="match status" value="1"/>
</dbReference>
<evidence type="ECO:0000256" key="2">
    <source>
        <dbReference type="ARBA" id="ARBA00007524"/>
    </source>
</evidence>